<comment type="subcellular location">
    <subcellularLocation>
        <location evidence="1">Membrane</location>
        <topology evidence="1">Multi-pass membrane protein</topology>
    </subcellularLocation>
</comment>
<dbReference type="SUPFAM" id="SSF52091">
    <property type="entry name" value="SpoIIaa-like"/>
    <property type="match status" value="1"/>
</dbReference>
<feature type="transmembrane region" description="Helical" evidence="5">
    <location>
        <begin position="332"/>
        <end position="354"/>
    </location>
</feature>
<organism evidence="7 8">
    <name type="scientific">Brevundimonas naejangsanensis</name>
    <dbReference type="NCBI Taxonomy" id="588932"/>
    <lineage>
        <taxon>Bacteria</taxon>
        <taxon>Pseudomonadati</taxon>
        <taxon>Pseudomonadota</taxon>
        <taxon>Alphaproteobacteria</taxon>
        <taxon>Caulobacterales</taxon>
        <taxon>Caulobacteraceae</taxon>
        <taxon>Brevundimonas</taxon>
    </lineage>
</organism>
<dbReference type="CDD" id="cd07042">
    <property type="entry name" value="STAS_SulP_like_sulfate_transporter"/>
    <property type="match status" value="1"/>
</dbReference>
<evidence type="ECO:0000259" key="6">
    <source>
        <dbReference type="PROSITE" id="PS50801"/>
    </source>
</evidence>
<name>A0A494RQY7_9CAUL</name>
<feature type="transmembrane region" description="Helical" evidence="5">
    <location>
        <begin position="147"/>
        <end position="174"/>
    </location>
</feature>
<feature type="transmembrane region" description="Helical" evidence="5">
    <location>
        <begin position="113"/>
        <end position="135"/>
    </location>
</feature>
<dbReference type="PROSITE" id="PS50801">
    <property type="entry name" value="STAS"/>
    <property type="match status" value="1"/>
</dbReference>
<feature type="domain" description="STAS" evidence="6">
    <location>
        <begin position="416"/>
        <end position="528"/>
    </location>
</feature>
<dbReference type="GO" id="GO:0016020">
    <property type="term" value="C:membrane"/>
    <property type="evidence" value="ECO:0007669"/>
    <property type="project" value="UniProtKB-SubCell"/>
</dbReference>
<dbReference type="Pfam" id="PF00916">
    <property type="entry name" value="Sulfate_transp"/>
    <property type="match status" value="1"/>
</dbReference>
<dbReference type="EMBL" id="CP032707">
    <property type="protein sequence ID" value="AYG95944.1"/>
    <property type="molecule type" value="Genomic_DNA"/>
</dbReference>
<dbReference type="OrthoDB" id="9771198at2"/>
<keyword evidence="4 5" id="KW-0472">Membrane</keyword>
<keyword evidence="2 5" id="KW-0812">Transmembrane</keyword>
<evidence type="ECO:0000313" key="8">
    <source>
        <dbReference type="Proteomes" id="UP000276984"/>
    </source>
</evidence>
<dbReference type="PANTHER" id="PTHR11814">
    <property type="entry name" value="SULFATE TRANSPORTER"/>
    <property type="match status" value="1"/>
</dbReference>
<dbReference type="AlphaFoldDB" id="A0A494RQY7"/>
<feature type="transmembrane region" description="Helical" evidence="5">
    <location>
        <begin position="186"/>
        <end position="212"/>
    </location>
</feature>
<keyword evidence="8" id="KW-1185">Reference proteome</keyword>
<dbReference type="InterPro" id="IPR002645">
    <property type="entry name" value="STAS_dom"/>
</dbReference>
<accession>A0A494RQY7</accession>
<dbReference type="RefSeq" id="WP_121483077.1">
    <property type="nucleotide sequence ID" value="NZ_CP032707.1"/>
</dbReference>
<evidence type="ECO:0000256" key="5">
    <source>
        <dbReference type="SAM" id="Phobius"/>
    </source>
</evidence>
<dbReference type="GO" id="GO:0055085">
    <property type="term" value="P:transmembrane transport"/>
    <property type="evidence" value="ECO:0007669"/>
    <property type="project" value="InterPro"/>
</dbReference>
<gene>
    <name evidence="7" type="ORF">D8I30_12745</name>
</gene>
<protein>
    <submittedName>
        <fullName evidence="7">SulP family inorganic anion transporter</fullName>
    </submittedName>
</protein>
<feature type="transmembrane region" description="Helical" evidence="5">
    <location>
        <begin position="232"/>
        <end position="251"/>
    </location>
</feature>
<dbReference type="InterPro" id="IPR036513">
    <property type="entry name" value="STAS_dom_sf"/>
</dbReference>
<evidence type="ECO:0000313" key="7">
    <source>
        <dbReference type="EMBL" id="AYG95944.1"/>
    </source>
</evidence>
<dbReference type="Pfam" id="PF01740">
    <property type="entry name" value="STAS"/>
    <property type="match status" value="1"/>
</dbReference>
<proteinExistence type="predicted"/>
<sequence>MRRNDLIAGVSVAGLMLPEAVAYAGIAGLEPQHAVFAAVAGCLGYAAAGRSRFAIVSPTSSSAAILAATLAVVPGDAGDKAALAAIIVALIGGLFLVAFIARLGGLAGFISRPVLRGFAFGLAVTIIIRQLPILVGAPVQAPDIFRLAAGLAAAAPAWNLISLALGLAALACLLGLRRRPGLPGAFLVLVASVGASHVFGLSERGVAVVGAIRIMPSWPNWPAMGWGDFSRLAPWALPLVMILFAESWGTIRTLALRHGDEVAANRELGGLGVANLASALVQGMPVGAGFSVGAASEAAGAATRATAVVAALGLAALVAWGAPLIAYLPQTVLAAVVIAALAPSLNPAPLLRLWRLDRDQYVAMGAAGGVLALGVLDGMLLAIGLSFLALVSRLATPRVALLGRLGDSHDYVDMARHPEAVAPDRIAICRPAQPLFFANAERVLAVVAAYVRSEPDARAVILSLEESIDLDSTALDALIEFDAAMRAKGVKVRFARLHDRARDVMAASGVPDLQARASYSVDDAVVALEKEPAEGAP</sequence>
<dbReference type="Proteomes" id="UP000276984">
    <property type="component" value="Chromosome"/>
</dbReference>
<feature type="transmembrane region" description="Helical" evidence="5">
    <location>
        <begin position="81"/>
        <end position="101"/>
    </location>
</feature>
<dbReference type="InterPro" id="IPR001902">
    <property type="entry name" value="SLC26A/SulP_fam"/>
</dbReference>
<keyword evidence="3 5" id="KW-1133">Transmembrane helix</keyword>
<reference evidence="7 8" key="1">
    <citation type="submission" date="2018-10" db="EMBL/GenBank/DDBJ databases">
        <title>Complete genome sequence of Brevundimonas naejangsanensis BRV3.</title>
        <authorList>
            <person name="Berrios L."/>
            <person name="Ely B."/>
        </authorList>
    </citation>
    <scope>NUCLEOTIDE SEQUENCE [LARGE SCALE GENOMIC DNA]</scope>
    <source>
        <strain evidence="7 8">BRV3</strain>
    </source>
</reference>
<dbReference type="InterPro" id="IPR011547">
    <property type="entry name" value="SLC26A/SulP_dom"/>
</dbReference>
<feature type="transmembrane region" description="Helical" evidence="5">
    <location>
        <begin position="366"/>
        <end position="391"/>
    </location>
</feature>
<evidence type="ECO:0000256" key="3">
    <source>
        <dbReference type="ARBA" id="ARBA00022989"/>
    </source>
</evidence>
<evidence type="ECO:0000256" key="4">
    <source>
        <dbReference type="ARBA" id="ARBA00023136"/>
    </source>
</evidence>
<dbReference type="Gene3D" id="3.30.750.24">
    <property type="entry name" value="STAS domain"/>
    <property type="match status" value="1"/>
</dbReference>
<evidence type="ECO:0000256" key="2">
    <source>
        <dbReference type="ARBA" id="ARBA00022692"/>
    </source>
</evidence>
<evidence type="ECO:0000256" key="1">
    <source>
        <dbReference type="ARBA" id="ARBA00004141"/>
    </source>
</evidence>
<feature type="transmembrane region" description="Helical" evidence="5">
    <location>
        <begin position="305"/>
        <end position="326"/>
    </location>
</feature>